<dbReference type="PROSITE" id="PS50048">
    <property type="entry name" value="ZN2_CY6_FUNGAL_2"/>
    <property type="match status" value="1"/>
</dbReference>
<dbReference type="InParanoid" id="A0A165EK95"/>
<gene>
    <name evidence="7" type="ORF">EXIGLDRAFT_773988</name>
</gene>
<evidence type="ECO:0008006" key="9">
    <source>
        <dbReference type="Google" id="ProtNLM"/>
    </source>
</evidence>
<dbReference type="InterPro" id="IPR036864">
    <property type="entry name" value="Zn2-C6_fun-type_DNA-bd_sf"/>
</dbReference>
<evidence type="ECO:0000313" key="8">
    <source>
        <dbReference type="Proteomes" id="UP000077266"/>
    </source>
</evidence>
<dbReference type="InterPro" id="IPR050613">
    <property type="entry name" value="Sec_Metabolite_Reg"/>
</dbReference>
<dbReference type="SUPFAM" id="SSF57701">
    <property type="entry name" value="Zn2/Cys6 DNA-binding domain"/>
    <property type="match status" value="1"/>
</dbReference>
<evidence type="ECO:0000256" key="2">
    <source>
        <dbReference type="ARBA" id="ARBA00022723"/>
    </source>
</evidence>
<keyword evidence="2" id="KW-0479">Metal-binding</keyword>
<keyword evidence="3" id="KW-0539">Nucleus</keyword>
<feature type="region of interest" description="Disordered" evidence="4">
    <location>
        <begin position="636"/>
        <end position="661"/>
    </location>
</feature>
<evidence type="ECO:0000256" key="4">
    <source>
        <dbReference type="SAM" id="MobiDB-lite"/>
    </source>
</evidence>
<accession>A0A165EK95</accession>
<dbReference type="EMBL" id="KV426135">
    <property type="protein sequence ID" value="KZV87137.1"/>
    <property type="molecule type" value="Genomic_DNA"/>
</dbReference>
<protein>
    <recommendedName>
        <fullName evidence="9">Zn(2)-C6 fungal-type domain-containing protein</fullName>
    </recommendedName>
</protein>
<proteinExistence type="predicted"/>
<dbReference type="GO" id="GO:0000981">
    <property type="term" value="F:DNA-binding transcription factor activity, RNA polymerase II-specific"/>
    <property type="evidence" value="ECO:0007669"/>
    <property type="project" value="InterPro"/>
</dbReference>
<dbReference type="GO" id="GO:0006351">
    <property type="term" value="P:DNA-templated transcription"/>
    <property type="evidence" value="ECO:0007669"/>
    <property type="project" value="InterPro"/>
</dbReference>
<evidence type="ECO:0000256" key="1">
    <source>
        <dbReference type="ARBA" id="ARBA00004123"/>
    </source>
</evidence>
<dbReference type="GO" id="GO:0008270">
    <property type="term" value="F:zinc ion binding"/>
    <property type="evidence" value="ECO:0007669"/>
    <property type="project" value="InterPro"/>
</dbReference>
<dbReference type="STRING" id="1314781.A0A165EK95"/>
<evidence type="ECO:0000259" key="6">
    <source>
        <dbReference type="PROSITE" id="PS51379"/>
    </source>
</evidence>
<reference evidence="7 8" key="1">
    <citation type="journal article" date="2016" name="Mol. Biol. Evol.">
        <title>Comparative Genomics of Early-Diverging Mushroom-Forming Fungi Provides Insights into the Origins of Lignocellulose Decay Capabilities.</title>
        <authorList>
            <person name="Nagy L.G."/>
            <person name="Riley R."/>
            <person name="Tritt A."/>
            <person name="Adam C."/>
            <person name="Daum C."/>
            <person name="Floudas D."/>
            <person name="Sun H."/>
            <person name="Yadav J.S."/>
            <person name="Pangilinan J."/>
            <person name="Larsson K.H."/>
            <person name="Matsuura K."/>
            <person name="Barry K."/>
            <person name="Labutti K."/>
            <person name="Kuo R."/>
            <person name="Ohm R.A."/>
            <person name="Bhattacharya S.S."/>
            <person name="Shirouzu T."/>
            <person name="Yoshinaga Y."/>
            <person name="Martin F.M."/>
            <person name="Grigoriev I.V."/>
            <person name="Hibbett D.S."/>
        </authorList>
    </citation>
    <scope>NUCLEOTIDE SEQUENCE [LARGE SCALE GENOMIC DNA]</scope>
    <source>
        <strain evidence="7 8">HHB12029</strain>
    </source>
</reference>
<sequence>MSSDDADSWQRPTASKPACAECRRQKLRCDRKIPCSTCTRRHCEEVCPDGVVTDPKAHSRSRVLITESRYLLDKIDAMQKRLSELEVAIASLRARDESTNVAWEGARGPETRHSNDEAEDDLPSMFGTLTLGEQPQWLGRTALSDYLLDRRSSSNAAKPQGNFLPELDCAFLFTSHPAQDPEGLLASLPLRHVAYNLVKIFFHHIGWLLGAVSQDEVNKTLLLLYSDTGTRATSFPEGLAMHDLAVLFMIFAITYIADPGNNGRNVDETRRNYGLACLALSFDPLLERPTLQGIAAVHLICWLMYLSDDQNAMGIAYNLHGLSAQLCKSLGLHRDDSAWALDEDTKQSRRFLVWDMALAVVAIGINFGRPPAFTMSQFDARLPVDTEAFLDPATSEWQQSIQAWSHGFTSSCLLRVADQAFSPRAVSYATVLRLDQVIREHPVSPMLRTPNVGKFEPDIPVTLAMQRASVMIITNKLLLNLHRAFFAKAVSEGPDPTQSKYQQSVMAAFRAAFYITATLRTLYERVPAVVRFPHFWSPAFSACVVLVSVVIKCPTCSLASSAMGEFERTLAVFQRVKTESRTVARFMPTLVTLRDKATKSWAPAVQDDNLSRPELDEDEMAFIYGATRVVRAGTVTSGTDPANLRPEDSDYSALTPVSFQG</sequence>
<dbReference type="CDD" id="cd00067">
    <property type="entry name" value="GAL4"/>
    <property type="match status" value="1"/>
</dbReference>
<name>A0A165EK95_EXIGL</name>
<dbReference type="PANTHER" id="PTHR31001">
    <property type="entry name" value="UNCHARACTERIZED TRANSCRIPTIONAL REGULATORY PROTEIN"/>
    <property type="match status" value="1"/>
</dbReference>
<dbReference type="GO" id="GO:0003677">
    <property type="term" value="F:DNA binding"/>
    <property type="evidence" value="ECO:0007669"/>
    <property type="project" value="InterPro"/>
</dbReference>
<dbReference type="AlphaFoldDB" id="A0A165EK95"/>
<comment type="subcellular location">
    <subcellularLocation>
        <location evidence="1">Nucleus</location>
    </subcellularLocation>
</comment>
<dbReference type="OrthoDB" id="424974at2759"/>
<dbReference type="InterPro" id="IPR017896">
    <property type="entry name" value="4Fe4S_Fe-S-bd"/>
</dbReference>
<dbReference type="InterPro" id="IPR001138">
    <property type="entry name" value="Zn2Cys6_DnaBD"/>
</dbReference>
<organism evidence="7 8">
    <name type="scientific">Exidia glandulosa HHB12029</name>
    <dbReference type="NCBI Taxonomy" id="1314781"/>
    <lineage>
        <taxon>Eukaryota</taxon>
        <taxon>Fungi</taxon>
        <taxon>Dikarya</taxon>
        <taxon>Basidiomycota</taxon>
        <taxon>Agaricomycotina</taxon>
        <taxon>Agaricomycetes</taxon>
        <taxon>Auriculariales</taxon>
        <taxon>Exidiaceae</taxon>
        <taxon>Exidia</taxon>
    </lineage>
</organism>
<keyword evidence="8" id="KW-1185">Reference proteome</keyword>
<dbReference type="PROSITE" id="PS51379">
    <property type="entry name" value="4FE4S_FER_2"/>
    <property type="match status" value="1"/>
</dbReference>
<evidence type="ECO:0000256" key="3">
    <source>
        <dbReference type="ARBA" id="ARBA00023242"/>
    </source>
</evidence>
<feature type="domain" description="4Fe-4S ferredoxin-type" evidence="6">
    <location>
        <begin position="25"/>
        <end position="57"/>
    </location>
</feature>
<dbReference type="GO" id="GO:0005634">
    <property type="term" value="C:nucleus"/>
    <property type="evidence" value="ECO:0007669"/>
    <property type="project" value="UniProtKB-SubCell"/>
</dbReference>
<dbReference type="Gene3D" id="4.10.240.10">
    <property type="entry name" value="Zn(2)-C6 fungal-type DNA-binding domain"/>
    <property type="match status" value="1"/>
</dbReference>
<evidence type="ECO:0000259" key="5">
    <source>
        <dbReference type="PROSITE" id="PS50048"/>
    </source>
</evidence>
<dbReference type="PANTHER" id="PTHR31001:SF56">
    <property type="entry name" value="ZN(2)-C6 FUNGAL-TYPE DOMAIN-CONTAINING PROTEIN"/>
    <property type="match status" value="1"/>
</dbReference>
<dbReference type="Proteomes" id="UP000077266">
    <property type="component" value="Unassembled WGS sequence"/>
</dbReference>
<dbReference type="InterPro" id="IPR007219">
    <property type="entry name" value="XnlR_reg_dom"/>
</dbReference>
<dbReference type="Pfam" id="PF04082">
    <property type="entry name" value="Fungal_trans"/>
    <property type="match status" value="1"/>
</dbReference>
<dbReference type="PROSITE" id="PS00463">
    <property type="entry name" value="ZN2_CY6_FUNGAL_1"/>
    <property type="match status" value="1"/>
</dbReference>
<dbReference type="SMART" id="SM00066">
    <property type="entry name" value="GAL4"/>
    <property type="match status" value="1"/>
</dbReference>
<evidence type="ECO:0000313" key="7">
    <source>
        <dbReference type="EMBL" id="KZV87137.1"/>
    </source>
</evidence>
<dbReference type="CDD" id="cd12148">
    <property type="entry name" value="fungal_TF_MHR"/>
    <property type="match status" value="1"/>
</dbReference>
<feature type="domain" description="Zn(2)-C6 fungal-type" evidence="5">
    <location>
        <begin position="18"/>
        <end position="47"/>
    </location>
</feature>